<evidence type="ECO:0000256" key="1">
    <source>
        <dbReference type="SAM" id="MobiDB-lite"/>
    </source>
</evidence>
<sequence length="384" mass="41823">MVFDQTFLRELVSMKDEVGVVSLYTTADPREEPSTRPAWGIRLRNELSAMRDRVASWPDRDRRAAVLSRLEELEPDIRELVDAAATGIGRALFAAVTGGEVRKISLQVPIQDSAVLESTAYVRPLVTAMATSAPAGLVLVSRDGVRLIDYRFGVAEDVARTAFDLDTENWRQMRGPGPGGTTQTDSTQVDRYQRRIDDHLRRFLQGVAPEVSHRATALSWTDVLLIGDAALTEILASALHPMKVVQVDTIVDALPAPEVAEHVAAELVATRERRDAALVARVQDEALSGGKGVLGLNQTLSLLNDGRVDHLLLDENGRWSGTRGADGYLYFDQTPQSMAVEHEPDLGERMIEAALDSSALVTVLGAEAAQPLAPHNGVAALLRW</sequence>
<protein>
    <submittedName>
        <fullName evidence="2">VLRF1 family aeRF1-type release factor</fullName>
    </submittedName>
</protein>
<dbReference type="InterPro" id="IPR029064">
    <property type="entry name" value="Ribosomal_eL30-like_sf"/>
</dbReference>
<dbReference type="Proteomes" id="UP001597368">
    <property type="component" value="Unassembled WGS sequence"/>
</dbReference>
<name>A0ABW4TDU0_9ACTN</name>
<proteinExistence type="predicted"/>
<dbReference type="RefSeq" id="WP_379580623.1">
    <property type="nucleotide sequence ID" value="NZ_JBHUFV010000068.1"/>
</dbReference>
<dbReference type="Pfam" id="PF18846">
    <property type="entry name" value="baeRF_family5"/>
    <property type="match status" value="1"/>
</dbReference>
<evidence type="ECO:0000313" key="2">
    <source>
        <dbReference type="EMBL" id="MFD1938534.1"/>
    </source>
</evidence>
<evidence type="ECO:0000313" key="3">
    <source>
        <dbReference type="Proteomes" id="UP001597368"/>
    </source>
</evidence>
<organism evidence="2 3">
    <name type="scientific">Nonomuraea mangrovi</name>
    <dbReference type="NCBI Taxonomy" id="2316207"/>
    <lineage>
        <taxon>Bacteria</taxon>
        <taxon>Bacillati</taxon>
        <taxon>Actinomycetota</taxon>
        <taxon>Actinomycetes</taxon>
        <taxon>Streptosporangiales</taxon>
        <taxon>Streptosporangiaceae</taxon>
        <taxon>Nonomuraea</taxon>
    </lineage>
</organism>
<comment type="caution">
    <text evidence="2">The sequence shown here is derived from an EMBL/GenBank/DDBJ whole genome shotgun (WGS) entry which is preliminary data.</text>
</comment>
<dbReference type="InterPro" id="IPR040983">
    <property type="entry name" value="Bact_RF_family5"/>
</dbReference>
<gene>
    <name evidence="2" type="ORF">ACFSKW_44375</name>
</gene>
<dbReference type="EMBL" id="JBHUFV010000068">
    <property type="protein sequence ID" value="MFD1938534.1"/>
    <property type="molecule type" value="Genomic_DNA"/>
</dbReference>
<feature type="region of interest" description="Disordered" evidence="1">
    <location>
        <begin position="169"/>
        <end position="188"/>
    </location>
</feature>
<reference evidence="3" key="1">
    <citation type="journal article" date="2019" name="Int. J. Syst. Evol. Microbiol.">
        <title>The Global Catalogue of Microorganisms (GCM) 10K type strain sequencing project: providing services to taxonomists for standard genome sequencing and annotation.</title>
        <authorList>
            <consortium name="The Broad Institute Genomics Platform"/>
            <consortium name="The Broad Institute Genome Sequencing Center for Infectious Disease"/>
            <person name="Wu L."/>
            <person name="Ma J."/>
        </authorList>
    </citation>
    <scope>NUCLEOTIDE SEQUENCE [LARGE SCALE GENOMIC DNA]</scope>
    <source>
        <strain evidence="3">ICMP 6774ER</strain>
    </source>
</reference>
<keyword evidence="3" id="KW-1185">Reference proteome</keyword>
<dbReference type="Gene3D" id="3.30.1330.30">
    <property type="match status" value="1"/>
</dbReference>
<accession>A0ABW4TDU0</accession>